<organism evidence="6 7">
    <name type="scientific">Candidatus Ureaplasma intestinipullorum</name>
    <dbReference type="NCBI Taxonomy" id="2838770"/>
    <lineage>
        <taxon>Bacteria</taxon>
        <taxon>Bacillati</taxon>
        <taxon>Mycoplasmatota</taxon>
        <taxon>Mycoplasmoidales</taxon>
        <taxon>Mycoplasmoidaceae</taxon>
        <taxon>Ureaplasma</taxon>
    </lineage>
</organism>
<dbReference type="PANTHER" id="PTHR11644">
    <property type="entry name" value="CYTIDINE DEAMINASE"/>
    <property type="match status" value="1"/>
</dbReference>
<sequence>MFKRLLELQKKSVATFSNYRVSVILETDVGFFEGVNVEPSVLNLGICAERNALFSSITKGSKLVKNIWLLTDSKENFGTPCGACRQLLVDYVNEDTKVFIYNLNGEFIEYKFFDLLPCHWSKKELE</sequence>
<dbReference type="InterPro" id="IPR002125">
    <property type="entry name" value="CMP_dCMP_dom"/>
</dbReference>
<dbReference type="PROSITE" id="PS00903">
    <property type="entry name" value="CYT_DCMP_DEAMINASES_1"/>
    <property type="match status" value="1"/>
</dbReference>
<keyword evidence="4" id="KW-0862">Zinc</keyword>
<dbReference type="AlphaFoldDB" id="A0A9E2KX34"/>
<evidence type="ECO:0000259" key="5">
    <source>
        <dbReference type="PROSITE" id="PS51747"/>
    </source>
</evidence>
<dbReference type="GO" id="GO:0005829">
    <property type="term" value="C:cytosol"/>
    <property type="evidence" value="ECO:0007669"/>
    <property type="project" value="TreeGrafter"/>
</dbReference>
<evidence type="ECO:0000256" key="3">
    <source>
        <dbReference type="ARBA" id="ARBA00022801"/>
    </source>
</evidence>
<comment type="similarity">
    <text evidence="1">Belongs to the cytidine and deoxycytidylate deaminase family.</text>
</comment>
<name>A0A9E2KX34_9BACT</name>
<dbReference type="Pfam" id="PF00383">
    <property type="entry name" value="dCMP_cyt_deam_1"/>
    <property type="match status" value="1"/>
</dbReference>
<feature type="domain" description="CMP/dCMP-type deaminase" evidence="5">
    <location>
        <begin position="1"/>
        <end position="115"/>
    </location>
</feature>
<dbReference type="Proteomes" id="UP000824247">
    <property type="component" value="Unassembled WGS sequence"/>
</dbReference>
<dbReference type="GO" id="GO:0008270">
    <property type="term" value="F:zinc ion binding"/>
    <property type="evidence" value="ECO:0007669"/>
    <property type="project" value="InterPro"/>
</dbReference>
<keyword evidence="3" id="KW-0378">Hydrolase</keyword>
<evidence type="ECO:0000256" key="4">
    <source>
        <dbReference type="ARBA" id="ARBA00022833"/>
    </source>
</evidence>
<dbReference type="CDD" id="cd01283">
    <property type="entry name" value="cytidine_deaminase"/>
    <property type="match status" value="1"/>
</dbReference>
<dbReference type="InterPro" id="IPR016193">
    <property type="entry name" value="Cytidine_deaminase-like"/>
</dbReference>
<dbReference type="GO" id="GO:0055086">
    <property type="term" value="P:nucleobase-containing small molecule metabolic process"/>
    <property type="evidence" value="ECO:0007669"/>
    <property type="project" value="UniProtKB-ARBA"/>
</dbReference>
<reference evidence="6" key="1">
    <citation type="journal article" date="2021" name="PeerJ">
        <title>Extensive microbial diversity within the chicken gut microbiome revealed by metagenomics and culture.</title>
        <authorList>
            <person name="Gilroy R."/>
            <person name="Ravi A."/>
            <person name="Getino M."/>
            <person name="Pursley I."/>
            <person name="Horton D.L."/>
            <person name="Alikhan N.F."/>
            <person name="Baker D."/>
            <person name="Gharbi K."/>
            <person name="Hall N."/>
            <person name="Watson M."/>
            <person name="Adriaenssens E.M."/>
            <person name="Foster-Nyarko E."/>
            <person name="Jarju S."/>
            <person name="Secka A."/>
            <person name="Antonio M."/>
            <person name="Oren A."/>
            <person name="Chaudhuri R.R."/>
            <person name="La Ragione R."/>
            <person name="Hildebrand F."/>
            <person name="Pallen M.J."/>
        </authorList>
    </citation>
    <scope>NUCLEOTIDE SEQUENCE</scope>
    <source>
        <strain evidence="6">A5-1222</strain>
    </source>
</reference>
<evidence type="ECO:0000313" key="6">
    <source>
        <dbReference type="EMBL" id="MBU3831045.1"/>
    </source>
</evidence>
<dbReference type="SUPFAM" id="SSF53927">
    <property type="entry name" value="Cytidine deaminase-like"/>
    <property type="match status" value="1"/>
</dbReference>
<dbReference type="InterPro" id="IPR050202">
    <property type="entry name" value="Cyt/Deoxycyt_deaminase"/>
</dbReference>
<dbReference type="PANTHER" id="PTHR11644:SF2">
    <property type="entry name" value="CYTIDINE DEAMINASE"/>
    <property type="match status" value="1"/>
</dbReference>
<protein>
    <submittedName>
        <fullName evidence="6">Cytidine deaminase</fullName>
    </submittedName>
</protein>
<comment type="caution">
    <text evidence="6">The sequence shown here is derived from an EMBL/GenBank/DDBJ whole genome shotgun (WGS) entry which is preliminary data.</text>
</comment>
<dbReference type="GO" id="GO:0042802">
    <property type="term" value="F:identical protein binding"/>
    <property type="evidence" value="ECO:0007669"/>
    <property type="project" value="UniProtKB-ARBA"/>
</dbReference>
<evidence type="ECO:0000256" key="2">
    <source>
        <dbReference type="ARBA" id="ARBA00022723"/>
    </source>
</evidence>
<accession>A0A9E2KX34</accession>
<keyword evidence="2" id="KW-0479">Metal-binding</keyword>
<dbReference type="Gene3D" id="3.40.140.10">
    <property type="entry name" value="Cytidine Deaminase, domain 2"/>
    <property type="match status" value="1"/>
</dbReference>
<dbReference type="InterPro" id="IPR016192">
    <property type="entry name" value="APOBEC/CMP_deaminase_Zn-bd"/>
</dbReference>
<dbReference type="GO" id="GO:0072527">
    <property type="term" value="P:pyrimidine-containing compound metabolic process"/>
    <property type="evidence" value="ECO:0007669"/>
    <property type="project" value="UniProtKB-ARBA"/>
</dbReference>
<evidence type="ECO:0000313" key="7">
    <source>
        <dbReference type="Proteomes" id="UP000824247"/>
    </source>
</evidence>
<evidence type="ECO:0000256" key="1">
    <source>
        <dbReference type="ARBA" id="ARBA00006576"/>
    </source>
</evidence>
<proteinExistence type="inferred from homology"/>
<dbReference type="PROSITE" id="PS51747">
    <property type="entry name" value="CYT_DCMP_DEAMINASES_2"/>
    <property type="match status" value="1"/>
</dbReference>
<reference evidence="6" key="2">
    <citation type="submission" date="2021-04" db="EMBL/GenBank/DDBJ databases">
        <authorList>
            <person name="Gilroy R."/>
        </authorList>
    </citation>
    <scope>NUCLEOTIDE SEQUENCE</scope>
    <source>
        <strain evidence="6">A5-1222</strain>
    </source>
</reference>
<gene>
    <name evidence="6" type="ORF">H9897_02725</name>
</gene>
<dbReference type="GO" id="GO:0004126">
    <property type="term" value="F:cytidine deaminase activity"/>
    <property type="evidence" value="ECO:0007669"/>
    <property type="project" value="UniProtKB-ARBA"/>
</dbReference>
<dbReference type="EMBL" id="JAHLFM010000041">
    <property type="protein sequence ID" value="MBU3831045.1"/>
    <property type="molecule type" value="Genomic_DNA"/>
</dbReference>